<dbReference type="GO" id="GO:0008999">
    <property type="term" value="F:protein-N-terminal-alanine acetyltransferase activity"/>
    <property type="evidence" value="ECO:0007669"/>
    <property type="project" value="UniProtKB-EC"/>
</dbReference>
<comment type="function">
    <text evidence="5">Acetylates the N-terminal alanine of ribosomal protein bS18.</text>
</comment>
<dbReference type="NCBIfam" id="TIGR01575">
    <property type="entry name" value="rimI"/>
    <property type="match status" value="1"/>
</dbReference>
<keyword evidence="8" id="KW-1185">Reference proteome</keyword>
<evidence type="ECO:0000256" key="3">
    <source>
        <dbReference type="ARBA" id="ARBA00022679"/>
    </source>
</evidence>
<dbReference type="PANTHER" id="PTHR43420">
    <property type="entry name" value="ACETYLTRANSFERASE"/>
    <property type="match status" value="1"/>
</dbReference>
<evidence type="ECO:0000256" key="1">
    <source>
        <dbReference type="ARBA" id="ARBA00005395"/>
    </source>
</evidence>
<dbReference type="Pfam" id="PF00583">
    <property type="entry name" value="Acetyltransf_1"/>
    <property type="match status" value="1"/>
</dbReference>
<keyword evidence="7" id="KW-0687">Ribonucleoprotein</keyword>
<evidence type="ECO:0000256" key="4">
    <source>
        <dbReference type="ARBA" id="ARBA00023315"/>
    </source>
</evidence>
<dbReference type="PANTHER" id="PTHR43420:SF44">
    <property type="entry name" value="ACETYLTRANSFERASE YPEA"/>
    <property type="match status" value="1"/>
</dbReference>
<keyword evidence="7" id="KW-0689">Ribosomal protein</keyword>
<evidence type="ECO:0000313" key="8">
    <source>
        <dbReference type="Proteomes" id="UP001595969"/>
    </source>
</evidence>
<dbReference type="InterPro" id="IPR050680">
    <property type="entry name" value="YpeA/RimI_acetyltransf"/>
</dbReference>
<feature type="domain" description="N-acetyltransferase" evidence="6">
    <location>
        <begin position="3"/>
        <end position="149"/>
    </location>
</feature>
<evidence type="ECO:0000313" key="7">
    <source>
        <dbReference type="EMBL" id="MFC4719531.1"/>
    </source>
</evidence>
<organism evidence="7 8">
    <name type="scientific">Enterococcus lemanii</name>
    <dbReference type="NCBI Taxonomy" id="1159752"/>
    <lineage>
        <taxon>Bacteria</taxon>
        <taxon>Bacillati</taxon>
        <taxon>Bacillota</taxon>
        <taxon>Bacilli</taxon>
        <taxon>Lactobacillales</taxon>
        <taxon>Enterococcaceae</taxon>
        <taxon>Enterococcus</taxon>
    </lineage>
</organism>
<comment type="similarity">
    <text evidence="1 5">Belongs to the acetyltransferase family. RimI subfamily.</text>
</comment>
<gene>
    <name evidence="7" type="primary">rimI</name>
    <name evidence="7" type="ORF">ACFO5I_07265</name>
</gene>
<protein>
    <recommendedName>
        <fullName evidence="5">[Ribosomal protein bS18]-alanine N-acetyltransferase</fullName>
        <ecNumber evidence="5">2.3.1.266</ecNumber>
    </recommendedName>
</protein>
<proteinExistence type="inferred from homology"/>
<name>A0ABV9MWL9_9ENTE</name>
<evidence type="ECO:0000256" key="5">
    <source>
        <dbReference type="RuleBase" id="RU363094"/>
    </source>
</evidence>
<dbReference type="PROSITE" id="PS51186">
    <property type="entry name" value="GNAT"/>
    <property type="match status" value="1"/>
</dbReference>
<keyword evidence="4 7" id="KW-0012">Acyltransferase</keyword>
<evidence type="ECO:0000256" key="2">
    <source>
        <dbReference type="ARBA" id="ARBA00022490"/>
    </source>
</evidence>
<comment type="subcellular location">
    <subcellularLocation>
        <location evidence="5">Cytoplasm</location>
    </subcellularLocation>
</comment>
<keyword evidence="2 5" id="KW-0963">Cytoplasm</keyword>
<sequence>MIITKENYEPLDLAEKLYEVAEKSYLHGSPWNQKQFQEDLVNPYSQYLIWLEETKIIGFIAFHQIFDEIEVMHVVVLPAYQGGKIGYALLGQLNQQAKKAEIRQIFLEVRQSNKVARHLYEKSGFEVIGERENYYQNPVEKAILMVKKR</sequence>
<dbReference type="CDD" id="cd04301">
    <property type="entry name" value="NAT_SF"/>
    <property type="match status" value="1"/>
</dbReference>
<dbReference type="InterPro" id="IPR016181">
    <property type="entry name" value="Acyl_CoA_acyltransferase"/>
</dbReference>
<dbReference type="Proteomes" id="UP001595969">
    <property type="component" value="Unassembled WGS sequence"/>
</dbReference>
<comment type="caution">
    <text evidence="7">The sequence shown here is derived from an EMBL/GenBank/DDBJ whole genome shotgun (WGS) entry which is preliminary data.</text>
</comment>
<dbReference type="SUPFAM" id="SSF55729">
    <property type="entry name" value="Acyl-CoA N-acyltransferases (Nat)"/>
    <property type="match status" value="1"/>
</dbReference>
<accession>A0ABV9MWL9</accession>
<reference evidence="8" key="1">
    <citation type="journal article" date="2019" name="Int. J. Syst. Evol. Microbiol.">
        <title>The Global Catalogue of Microorganisms (GCM) 10K type strain sequencing project: providing services to taxonomists for standard genome sequencing and annotation.</title>
        <authorList>
            <consortium name="The Broad Institute Genomics Platform"/>
            <consortium name="The Broad Institute Genome Sequencing Center for Infectious Disease"/>
            <person name="Wu L."/>
            <person name="Ma J."/>
        </authorList>
    </citation>
    <scope>NUCLEOTIDE SEQUENCE [LARGE SCALE GENOMIC DNA]</scope>
    <source>
        <strain evidence="8">CGMCC 1.19032</strain>
    </source>
</reference>
<dbReference type="InterPro" id="IPR006464">
    <property type="entry name" value="AcTrfase_RimI/Ard1"/>
</dbReference>
<dbReference type="InterPro" id="IPR000182">
    <property type="entry name" value="GNAT_dom"/>
</dbReference>
<dbReference type="EC" id="2.3.1.266" evidence="5"/>
<dbReference type="EMBL" id="JBHSGS010000040">
    <property type="protein sequence ID" value="MFC4719531.1"/>
    <property type="molecule type" value="Genomic_DNA"/>
</dbReference>
<dbReference type="Gene3D" id="3.40.630.30">
    <property type="match status" value="1"/>
</dbReference>
<dbReference type="RefSeq" id="WP_204653097.1">
    <property type="nucleotide sequence ID" value="NZ_JAFBFD010000005.1"/>
</dbReference>
<dbReference type="GO" id="GO:0005840">
    <property type="term" value="C:ribosome"/>
    <property type="evidence" value="ECO:0007669"/>
    <property type="project" value="UniProtKB-KW"/>
</dbReference>
<evidence type="ECO:0000259" key="6">
    <source>
        <dbReference type="PROSITE" id="PS51186"/>
    </source>
</evidence>
<keyword evidence="3 7" id="KW-0808">Transferase</keyword>
<comment type="catalytic activity">
    <reaction evidence="5">
        <text>N-terminal L-alanyl-[ribosomal protein bS18] + acetyl-CoA = N-terminal N(alpha)-acetyl-L-alanyl-[ribosomal protein bS18] + CoA + H(+)</text>
        <dbReference type="Rhea" id="RHEA:43756"/>
        <dbReference type="Rhea" id="RHEA-COMP:10676"/>
        <dbReference type="Rhea" id="RHEA-COMP:10677"/>
        <dbReference type="ChEBI" id="CHEBI:15378"/>
        <dbReference type="ChEBI" id="CHEBI:57287"/>
        <dbReference type="ChEBI" id="CHEBI:57288"/>
        <dbReference type="ChEBI" id="CHEBI:64718"/>
        <dbReference type="ChEBI" id="CHEBI:83683"/>
        <dbReference type="EC" id="2.3.1.266"/>
    </reaction>
</comment>